<dbReference type="GO" id="GO:0022857">
    <property type="term" value="F:transmembrane transporter activity"/>
    <property type="evidence" value="ECO:0007669"/>
    <property type="project" value="InterPro"/>
</dbReference>
<feature type="transmembrane region" description="Helical" evidence="5">
    <location>
        <begin position="149"/>
        <end position="170"/>
    </location>
</feature>
<accession>A0A066TZ02</accession>
<dbReference type="GO" id="GO:0005886">
    <property type="term" value="C:plasma membrane"/>
    <property type="evidence" value="ECO:0007669"/>
    <property type="project" value="UniProtKB-SubCell"/>
</dbReference>
<sequence length="403" mass="41165">MATPSPSARTAMRPGDGMPRAMVTLFAVAAGLAVANIYYVQPLLTAIAAEFRSSSGTASLIVTVTTACYAAGLVFVVPLADIADRRKLIVVLISIVAVIQAVSAVAPSIAVLTVVSGVLAVSAVVAPIMVAFAATLATPDQRGGVTGRVMSGVLVGVLLARTGGGLVAQWTGSWRAVYAAAAVLMVVLAVLLHRKLPAVPVGDRLGYGRLLHSVVAIVREEPLLRLRCAYGFLTFAGFSAFWATTAFLLAGPPYHYGEAMIGAFGLLGAVGAYAARVTGRFTDRGWERRTTGALLLAVLLAWGLMALDGGGALGSLVAGVIVLDLGVQGVQVVNLSTVYALRPEARSRITMAYTGTYFLGGAAGSAVAGAAYSAGGWLAVCAAGAVFASAALVLWGVTTLRTR</sequence>
<dbReference type="Pfam" id="PF07690">
    <property type="entry name" value="MFS_1"/>
    <property type="match status" value="1"/>
</dbReference>
<dbReference type="CDD" id="cd17324">
    <property type="entry name" value="MFS_NepI_like"/>
    <property type="match status" value="1"/>
</dbReference>
<keyword evidence="2 5" id="KW-0812">Transmembrane</keyword>
<dbReference type="Gene3D" id="1.20.1250.20">
    <property type="entry name" value="MFS general substrate transporter like domains"/>
    <property type="match status" value="1"/>
</dbReference>
<dbReference type="AlphaFoldDB" id="A0A066TZ02"/>
<evidence type="ECO:0000259" key="6">
    <source>
        <dbReference type="PROSITE" id="PS50850"/>
    </source>
</evidence>
<reference evidence="7 8" key="1">
    <citation type="submission" date="2014-05" db="EMBL/GenBank/DDBJ databases">
        <title>Draft genome sequence of Amycolatopsis rifamycinica DSM 46095.</title>
        <authorList>
            <person name="Lal R."/>
            <person name="Saxena A."/>
            <person name="Kumari R."/>
            <person name="Mukherjee U."/>
            <person name="Singh P."/>
            <person name="Sangwan N."/>
            <person name="Mahato N.K."/>
        </authorList>
    </citation>
    <scope>NUCLEOTIDE SEQUENCE [LARGE SCALE GENOMIC DNA]</scope>
    <source>
        <strain evidence="7 8">DSM 46095</strain>
    </source>
</reference>
<feature type="transmembrane region" description="Helical" evidence="5">
    <location>
        <begin position="256"/>
        <end position="278"/>
    </location>
</feature>
<feature type="transmembrane region" description="Helical" evidence="5">
    <location>
        <begin position="377"/>
        <end position="397"/>
    </location>
</feature>
<comment type="subcellular location">
    <subcellularLocation>
        <location evidence="1">Cell membrane</location>
        <topology evidence="1">Multi-pass membrane protein</topology>
    </subcellularLocation>
</comment>
<evidence type="ECO:0000256" key="1">
    <source>
        <dbReference type="ARBA" id="ARBA00004651"/>
    </source>
</evidence>
<comment type="caution">
    <text evidence="7">The sequence shown here is derived from an EMBL/GenBank/DDBJ whole genome shotgun (WGS) entry which is preliminary data.</text>
</comment>
<feature type="transmembrane region" description="Helical" evidence="5">
    <location>
        <begin position="21"/>
        <end position="40"/>
    </location>
</feature>
<feature type="transmembrane region" description="Helical" evidence="5">
    <location>
        <begin position="229"/>
        <end position="250"/>
    </location>
</feature>
<evidence type="ECO:0000256" key="5">
    <source>
        <dbReference type="SAM" id="Phobius"/>
    </source>
</evidence>
<dbReference type="InterPro" id="IPR011701">
    <property type="entry name" value="MFS"/>
</dbReference>
<gene>
    <name evidence="7" type="ORF">DV20_21050</name>
</gene>
<feature type="transmembrane region" description="Helical" evidence="5">
    <location>
        <begin position="351"/>
        <end position="371"/>
    </location>
</feature>
<evidence type="ECO:0000256" key="3">
    <source>
        <dbReference type="ARBA" id="ARBA00022989"/>
    </source>
</evidence>
<keyword evidence="8" id="KW-1185">Reference proteome</keyword>
<name>A0A066TZ02_9PSEU</name>
<evidence type="ECO:0000313" key="8">
    <source>
        <dbReference type="Proteomes" id="UP000027345"/>
    </source>
</evidence>
<keyword evidence="4 5" id="KW-0472">Membrane</keyword>
<feature type="transmembrane region" description="Helical" evidence="5">
    <location>
        <begin position="88"/>
        <end position="112"/>
    </location>
</feature>
<feature type="transmembrane region" description="Helical" evidence="5">
    <location>
        <begin position="60"/>
        <end position="81"/>
    </location>
</feature>
<evidence type="ECO:0000256" key="2">
    <source>
        <dbReference type="ARBA" id="ARBA00022692"/>
    </source>
</evidence>
<dbReference type="Proteomes" id="UP000027345">
    <property type="component" value="Unassembled WGS sequence"/>
</dbReference>
<dbReference type="STRING" id="287986.DV20_21050"/>
<dbReference type="RefSeq" id="WP_084093577.1">
    <property type="nucleotide sequence ID" value="NZ_JMQI01000043.1"/>
</dbReference>
<feature type="domain" description="Major facilitator superfamily (MFS) profile" evidence="6">
    <location>
        <begin position="22"/>
        <end position="403"/>
    </location>
</feature>
<keyword evidence="3 5" id="KW-1133">Transmembrane helix</keyword>
<feature type="transmembrane region" description="Helical" evidence="5">
    <location>
        <begin position="290"/>
        <end position="307"/>
    </location>
</feature>
<protein>
    <recommendedName>
        <fullName evidence="6">Major facilitator superfamily (MFS) profile domain-containing protein</fullName>
    </recommendedName>
</protein>
<dbReference type="PANTHER" id="PTHR42910:SF1">
    <property type="entry name" value="MAJOR FACILITATOR SUPERFAMILY (MFS) PROFILE DOMAIN-CONTAINING PROTEIN"/>
    <property type="match status" value="1"/>
</dbReference>
<feature type="transmembrane region" description="Helical" evidence="5">
    <location>
        <begin position="176"/>
        <end position="192"/>
    </location>
</feature>
<dbReference type="OrthoDB" id="9815356at2"/>
<dbReference type="SUPFAM" id="SSF103473">
    <property type="entry name" value="MFS general substrate transporter"/>
    <property type="match status" value="1"/>
</dbReference>
<dbReference type="InterPro" id="IPR036259">
    <property type="entry name" value="MFS_trans_sf"/>
</dbReference>
<feature type="transmembrane region" description="Helical" evidence="5">
    <location>
        <begin position="313"/>
        <end position="339"/>
    </location>
</feature>
<dbReference type="PANTHER" id="PTHR42910">
    <property type="entry name" value="TRANSPORTER SCO4007-RELATED"/>
    <property type="match status" value="1"/>
</dbReference>
<dbReference type="eggNOG" id="COG2814">
    <property type="taxonomic scope" value="Bacteria"/>
</dbReference>
<evidence type="ECO:0000256" key="4">
    <source>
        <dbReference type="ARBA" id="ARBA00023136"/>
    </source>
</evidence>
<dbReference type="PROSITE" id="PS50850">
    <property type="entry name" value="MFS"/>
    <property type="match status" value="1"/>
</dbReference>
<dbReference type="EMBL" id="JMQI01000043">
    <property type="protein sequence ID" value="KDN20441.1"/>
    <property type="molecule type" value="Genomic_DNA"/>
</dbReference>
<proteinExistence type="predicted"/>
<organism evidence="7 8">
    <name type="scientific">Amycolatopsis rifamycinica</name>
    <dbReference type="NCBI Taxonomy" id="287986"/>
    <lineage>
        <taxon>Bacteria</taxon>
        <taxon>Bacillati</taxon>
        <taxon>Actinomycetota</taxon>
        <taxon>Actinomycetes</taxon>
        <taxon>Pseudonocardiales</taxon>
        <taxon>Pseudonocardiaceae</taxon>
        <taxon>Amycolatopsis</taxon>
    </lineage>
</organism>
<feature type="transmembrane region" description="Helical" evidence="5">
    <location>
        <begin position="118"/>
        <end position="137"/>
    </location>
</feature>
<dbReference type="InterPro" id="IPR020846">
    <property type="entry name" value="MFS_dom"/>
</dbReference>
<evidence type="ECO:0000313" key="7">
    <source>
        <dbReference type="EMBL" id="KDN20441.1"/>
    </source>
</evidence>